<dbReference type="Pfam" id="PF21431">
    <property type="entry name" value="Col-Pyo_DNase"/>
    <property type="match status" value="1"/>
</dbReference>
<evidence type="ECO:0000256" key="3">
    <source>
        <dbReference type="ARBA" id="ARBA00022722"/>
    </source>
</evidence>
<keyword evidence="9" id="KW-1185">Reference proteome</keyword>
<dbReference type="InterPro" id="IPR044925">
    <property type="entry name" value="His-Me_finger_sf"/>
</dbReference>
<keyword evidence="5" id="KW-0378">Hydrolase</keyword>
<sequence length="195" mass="21522">MVNHADEAFSKLPKKAHWRIPDQQDALAHFDFEGLKSSDELETLVAKRMDEINVPGSGAGKTNLPELPGWEGSLSARRLVPGAASHGSDLPRIIEGQTWLKGTAGNAGKVPAQIAEKLNGREFSDFNKFRKAFWQEVAADPVLSKQFSPSNVTLMKSGKAPYAHETQQIGSRVQYELDHMEELQYGGSVYDMNNI</sequence>
<gene>
    <name evidence="8" type="ORF">PSDVSF_17090</name>
</gene>
<organism evidence="8 9">
    <name type="scientific">Pseudodesulfovibrio sediminis</name>
    <dbReference type="NCBI Taxonomy" id="2810563"/>
    <lineage>
        <taxon>Bacteria</taxon>
        <taxon>Pseudomonadati</taxon>
        <taxon>Thermodesulfobacteriota</taxon>
        <taxon>Desulfovibrionia</taxon>
        <taxon>Desulfovibrionales</taxon>
        <taxon>Desulfovibrionaceae</taxon>
    </lineage>
</organism>
<evidence type="ECO:0000313" key="8">
    <source>
        <dbReference type="EMBL" id="BCS88467.1"/>
    </source>
</evidence>
<dbReference type="Proteomes" id="UP001053296">
    <property type="component" value="Chromosome"/>
</dbReference>
<accession>A0ABN6EPY0</accession>
<protein>
    <submittedName>
        <fullName evidence="8">Uncharacterized protein</fullName>
    </submittedName>
</protein>
<dbReference type="SUPFAM" id="SSF54060">
    <property type="entry name" value="His-Me finger endonucleases"/>
    <property type="match status" value="1"/>
</dbReference>
<dbReference type="RefSeq" id="WP_229596453.1">
    <property type="nucleotide sequence ID" value="NZ_AP024485.1"/>
</dbReference>
<keyword evidence="6" id="KW-0044">Antibiotic</keyword>
<reference evidence="8" key="1">
    <citation type="journal article" date="2022" name="Arch. Microbiol.">
        <title>Pseudodesulfovibrio sediminis sp. nov., a mesophilic and neutrophilic sulfate-reducing bacterium isolated from sediment of a brackish lake.</title>
        <authorList>
            <person name="Takahashi A."/>
            <person name="Kojima H."/>
            <person name="Watanabe M."/>
            <person name="Fukui M."/>
        </authorList>
    </citation>
    <scope>NUCLEOTIDE SEQUENCE</scope>
    <source>
        <strain evidence="8">SF6</strain>
    </source>
</reference>
<evidence type="ECO:0000256" key="7">
    <source>
        <dbReference type="ARBA" id="ARBA00023048"/>
    </source>
</evidence>
<dbReference type="EMBL" id="AP024485">
    <property type="protein sequence ID" value="BCS88467.1"/>
    <property type="molecule type" value="Genomic_DNA"/>
</dbReference>
<dbReference type="Gene3D" id="3.90.540.10">
    <property type="entry name" value="Colicin/pyocin, DNase domain"/>
    <property type="match status" value="1"/>
</dbReference>
<keyword evidence="3" id="KW-0540">Nuclease</keyword>
<name>A0ABN6EPY0_9BACT</name>
<evidence type="ECO:0000256" key="5">
    <source>
        <dbReference type="ARBA" id="ARBA00022801"/>
    </source>
</evidence>
<proteinExistence type="inferred from homology"/>
<evidence type="ECO:0000256" key="4">
    <source>
        <dbReference type="ARBA" id="ARBA00022759"/>
    </source>
</evidence>
<comment type="similarity">
    <text evidence="1">Belongs to the colicin/pyosin nuclease family.</text>
</comment>
<evidence type="ECO:0000256" key="1">
    <source>
        <dbReference type="ARBA" id="ARBA00006811"/>
    </source>
</evidence>
<keyword evidence="4" id="KW-0255">Endonuclease</keyword>
<evidence type="ECO:0000313" key="9">
    <source>
        <dbReference type="Proteomes" id="UP001053296"/>
    </source>
</evidence>
<keyword evidence="2" id="KW-0929">Antimicrobial</keyword>
<keyword evidence="7" id="KW-0078">Bacteriocin</keyword>
<evidence type="ECO:0000256" key="2">
    <source>
        <dbReference type="ARBA" id="ARBA00022529"/>
    </source>
</evidence>
<evidence type="ECO:0000256" key="6">
    <source>
        <dbReference type="ARBA" id="ARBA00023022"/>
    </source>
</evidence>
<dbReference type="InterPro" id="IPR037146">
    <property type="entry name" value="Colicin/pyocin_DNase_dom_sf"/>
</dbReference>